<sequence>MTSSVKRTQDMDMEDDEDLFEIDLDAVNCIPPPRYGHSYNTSTQSALLANCLLPISDILSSVPASHAAAALPGTTNVFLITDSMSLGEYLRLPFLGYLAFLNKGIKG</sequence>
<proteinExistence type="predicted"/>
<reference evidence="1 2" key="1">
    <citation type="journal article" date="2022" name="DNA Res.">
        <title>Chromosomal-level genome assembly of the orchid tree Bauhinia variegata (Leguminosae; Cercidoideae) supports the allotetraploid origin hypothesis of Bauhinia.</title>
        <authorList>
            <person name="Zhong Y."/>
            <person name="Chen Y."/>
            <person name="Zheng D."/>
            <person name="Pang J."/>
            <person name="Liu Y."/>
            <person name="Luo S."/>
            <person name="Meng S."/>
            <person name="Qian L."/>
            <person name="Wei D."/>
            <person name="Dai S."/>
            <person name="Zhou R."/>
        </authorList>
    </citation>
    <scope>NUCLEOTIDE SEQUENCE [LARGE SCALE GENOMIC DNA]</scope>
    <source>
        <strain evidence="1">BV-YZ2020</strain>
    </source>
</reference>
<comment type="caution">
    <text evidence="1">The sequence shown here is derived from an EMBL/GenBank/DDBJ whole genome shotgun (WGS) entry which is preliminary data.</text>
</comment>
<dbReference type="Proteomes" id="UP000828941">
    <property type="component" value="Chromosome 13"/>
</dbReference>
<keyword evidence="2" id="KW-1185">Reference proteome</keyword>
<evidence type="ECO:0000313" key="1">
    <source>
        <dbReference type="EMBL" id="KAI4300459.1"/>
    </source>
</evidence>
<organism evidence="1 2">
    <name type="scientific">Bauhinia variegata</name>
    <name type="common">Purple orchid tree</name>
    <name type="synonym">Phanera variegata</name>
    <dbReference type="NCBI Taxonomy" id="167791"/>
    <lineage>
        <taxon>Eukaryota</taxon>
        <taxon>Viridiplantae</taxon>
        <taxon>Streptophyta</taxon>
        <taxon>Embryophyta</taxon>
        <taxon>Tracheophyta</taxon>
        <taxon>Spermatophyta</taxon>
        <taxon>Magnoliopsida</taxon>
        <taxon>eudicotyledons</taxon>
        <taxon>Gunneridae</taxon>
        <taxon>Pentapetalae</taxon>
        <taxon>rosids</taxon>
        <taxon>fabids</taxon>
        <taxon>Fabales</taxon>
        <taxon>Fabaceae</taxon>
        <taxon>Cercidoideae</taxon>
        <taxon>Cercideae</taxon>
        <taxon>Bauhiniinae</taxon>
        <taxon>Bauhinia</taxon>
    </lineage>
</organism>
<dbReference type="EMBL" id="CM039438">
    <property type="protein sequence ID" value="KAI4300459.1"/>
    <property type="molecule type" value="Genomic_DNA"/>
</dbReference>
<evidence type="ECO:0000313" key="2">
    <source>
        <dbReference type="Proteomes" id="UP000828941"/>
    </source>
</evidence>
<protein>
    <submittedName>
        <fullName evidence="1">Uncharacterized protein</fullName>
    </submittedName>
</protein>
<accession>A0ACB9KTK8</accession>
<name>A0ACB9KTK8_BAUVA</name>
<gene>
    <name evidence="1" type="ORF">L6164_033836</name>
</gene>